<evidence type="ECO:0000256" key="1">
    <source>
        <dbReference type="SAM" id="SignalP"/>
    </source>
</evidence>
<feature type="signal peptide" evidence="1">
    <location>
        <begin position="1"/>
        <end position="19"/>
    </location>
</feature>
<reference evidence="3" key="3">
    <citation type="submission" date="2020-12" db="UniProtKB">
        <authorList>
            <consortium name="EnsemblPlants"/>
        </authorList>
    </citation>
    <scope>IDENTIFICATION</scope>
</reference>
<name>A0A2K1KIX9_PHYPA</name>
<dbReference type="Proteomes" id="UP000006727">
    <property type="component" value="Chromosome 5"/>
</dbReference>
<keyword evidence="1" id="KW-0732">Signal</keyword>
<dbReference type="EMBL" id="ABEU02000005">
    <property type="protein sequence ID" value="PNR53729.1"/>
    <property type="molecule type" value="Genomic_DNA"/>
</dbReference>
<gene>
    <name evidence="2" type="ORF">PHYPA_007404</name>
</gene>
<organism evidence="2">
    <name type="scientific">Physcomitrium patens</name>
    <name type="common">Spreading-leaved earth moss</name>
    <name type="synonym">Physcomitrella patens</name>
    <dbReference type="NCBI Taxonomy" id="3218"/>
    <lineage>
        <taxon>Eukaryota</taxon>
        <taxon>Viridiplantae</taxon>
        <taxon>Streptophyta</taxon>
        <taxon>Embryophyta</taxon>
        <taxon>Bryophyta</taxon>
        <taxon>Bryophytina</taxon>
        <taxon>Bryopsida</taxon>
        <taxon>Funariidae</taxon>
        <taxon>Funariales</taxon>
        <taxon>Funariaceae</taxon>
        <taxon>Physcomitrium</taxon>
    </lineage>
</organism>
<evidence type="ECO:0000313" key="2">
    <source>
        <dbReference type="EMBL" id="PNR53729.1"/>
    </source>
</evidence>
<dbReference type="EnsemblPlants" id="Pp3c5_8410V3.1">
    <property type="protein sequence ID" value="Pp3c5_8410V3.1"/>
    <property type="gene ID" value="Pp3c5_8410"/>
</dbReference>
<reference evidence="2 4" key="1">
    <citation type="journal article" date="2008" name="Science">
        <title>The Physcomitrella genome reveals evolutionary insights into the conquest of land by plants.</title>
        <authorList>
            <person name="Rensing S."/>
            <person name="Lang D."/>
            <person name="Zimmer A."/>
            <person name="Terry A."/>
            <person name="Salamov A."/>
            <person name="Shapiro H."/>
            <person name="Nishiyama T."/>
            <person name="Perroud P.-F."/>
            <person name="Lindquist E."/>
            <person name="Kamisugi Y."/>
            <person name="Tanahashi T."/>
            <person name="Sakakibara K."/>
            <person name="Fujita T."/>
            <person name="Oishi K."/>
            <person name="Shin-I T."/>
            <person name="Kuroki Y."/>
            <person name="Toyoda A."/>
            <person name="Suzuki Y."/>
            <person name="Hashimoto A."/>
            <person name="Yamaguchi K."/>
            <person name="Sugano A."/>
            <person name="Kohara Y."/>
            <person name="Fujiyama A."/>
            <person name="Anterola A."/>
            <person name="Aoki S."/>
            <person name="Ashton N."/>
            <person name="Barbazuk W.B."/>
            <person name="Barker E."/>
            <person name="Bennetzen J."/>
            <person name="Bezanilla M."/>
            <person name="Blankenship R."/>
            <person name="Cho S.H."/>
            <person name="Dutcher S."/>
            <person name="Estelle M."/>
            <person name="Fawcett J.A."/>
            <person name="Gundlach H."/>
            <person name="Hanada K."/>
            <person name="Heyl A."/>
            <person name="Hicks K.A."/>
            <person name="Hugh J."/>
            <person name="Lohr M."/>
            <person name="Mayer K."/>
            <person name="Melkozernov A."/>
            <person name="Murata T."/>
            <person name="Nelson D."/>
            <person name="Pils B."/>
            <person name="Prigge M."/>
            <person name="Reiss B."/>
            <person name="Renner T."/>
            <person name="Rombauts S."/>
            <person name="Rushton P."/>
            <person name="Sanderfoot A."/>
            <person name="Schween G."/>
            <person name="Shiu S.-H."/>
            <person name="Stueber K."/>
            <person name="Theodoulou F.L."/>
            <person name="Tu H."/>
            <person name="Van de Peer Y."/>
            <person name="Verrier P.J."/>
            <person name="Waters E."/>
            <person name="Wood A."/>
            <person name="Yang L."/>
            <person name="Cove D."/>
            <person name="Cuming A."/>
            <person name="Hasebe M."/>
            <person name="Lucas S."/>
            <person name="Mishler D.B."/>
            <person name="Reski R."/>
            <person name="Grigoriev I."/>
            <person name="Quatrano R.S."/>
            <person name="Boore J.L."/>
        </authorList>
    </citation>
    <scope>NUCLEOTIDE SEQUENCE [LARGE SCALE GENOMIC DNA]</scope>
    <source>
        <strain evidence="3 4">cv. Gransden 2004</strain>
    </source>
</reference>
<proteinExistence type="predicted"/>
<dbReference type="InParanoid" id="A0A2K1KIX9"/>
<reference evidence="2 4" key="2">
    <citation type="journal article" date="2018" name="Plant J.">
        <title>The Physcomitrella patens chromosome-scale assembly reveals moss genome structure and evolution.</title>
        <authorList>
            <person name="Lang D."/>
            <person name="Ullrich K.K."/>
            <person name="Murat F."/>
            <person name="Fuchs J."/>
            <person name="Jenkins J."/>
            <person name="Haas F.B."/>
            <person name="Piednoel M."/>
            <person name="Gundlach H."/>
            <person name="Van Bel M."/>
            <person name="Meyberg R."/>
            <person name="Vives C."/>
            <person name="Morata J."/>
            <person name="Symeonidi A."/>
            <person name="Hiss M."/>
            <person name="Muchero W."/>
            <person name="Kamisugi Y."/>
            <person name="Saleh O."/>
            <person name="Blanc G."/>
            <person name="Decker E.L."/>
            <person name="van Gessel N."/>
            <person name="Grimwood J."/>
            <person name="Hayes R.D."/>
            <person name="Graham S.W."/>
            <person name="Gunter L.E."/>
            <person name="McDaniel S.F."/>
            <person name="Hoernstein S.N.W."/>
            <person name="Larsson A."/>
            <person name="Li F.W."/>
            <person name="Perroud P.F."/>
            <person name="Phillips J."/>
            <person name="Ranjan P."/>
            <person name="Rokshar D.S."/>
            <person name="Rothfels C.J."/>
            <person name="Schneider L."/>
            <person name="Shu S."/>
            <person name="Stevenson D.W."/>
            <person name="Thummler F."/>
            <person name="Tillich M."/>
            <person name="Villarreal Aguilar J.C."/>
            <person name="Widiez T."/>
            <person name="Wong G.K."/>
            <person name="Wymore A."/>
            <person name="Zhang Y."/>
            <person name="Zimmer A.D."/>
            <person name="Quatrano R.S."/>
            <person name="Mayer K.F.X."/>
            <person name="Goodstein D."/>
            <person name="Casacuberta J.M."/>
            <person name="Vandepoele K."/>
            <person name="Reski R."/>
            <person name="Cuming A.C."/>
            <person name="Tuskan G.A."/>
            <person name="Maumus F."/>
            <person name="Salse J."/>
            <person name="Schmutz J."/>
            <person name="Rensing S.A."/>
        </authorList>
    </citation>
    <scope>NUCLEOTIDE SEQUENCE [LARGE SCALE GENOMIC DNA]</scope>
    <source>
        <strain evidence="3 4">cv. Gransden 2004</strain>
    </source>
</reference>
<dbReference type="Gramene" id="Pp3c5_8410V3.2">
    <property type="protein sequence ID" value="Pp3c5_8410V3.2"/>
    <property type="gene ID" value="Pp3c5_8410"/>
</dbReference>
<sequence>MLKHLISVFFFIKASHLSALQKDGIPTSIAFVQTNSNSHFFFNLKW</sequence>
<protein>
    <submittedName>
        <fullName evidence="2 3">Uncharacterized protein</fullName>
    </submittedName>
</protein>
<evidence type="ECO:0000313" key="3">
    <source>
        <dbReference type="EnsemblPlants" id="Pp3c5_8410V3.1"/>
    </source>
</evidence>
<accession>A0A2K1KIX9</accession>
<dbReference type="Gramene" id="Pp3c5_8410V3.1">
    <property type="protein sequence ID" value="Pp3c5_8410V3.1"/>
    <property type="gene ID" value="Pp3c5_8410"/>
</dbReference>
<dbReference type="EnsemblPlants" id="Pp3c5_8410V3.2">
    <property type="protein sequence ID" value="Pp3c5_8410V3.2"/>
    <property type="gene ID" value="Pp3c5_8410"/>
</dbReference>
<evidence type="ECO:0000313" key="4">
    <source>
        <dbReference type="Proteomes" id="UP000006727"/>
    </source>
</evidence>
<feature type="chain" id="PRO_5033762058" evidence="1">
    <location>
        <begin position="20"/>
        <end position="46"/>
    </location>
</feature>
<keyword evidence="4" id="KW-1185">Reference proteome</keyword>
<dbReference type="AlphaFoldDB" id="A0A2K1KIX9"/>